<dbReference type="eggNOG" id="COG0457">
    <property type="taxonomic scope" value="Bacteria"/>
</dbReference>
<dbReference type="KEGG" id="das:Daes_2867"/>
<dbReference type="SUPFAM" id="SSF48452">
    <property type="entry name" value="TPR-like"/>
    <property type="match status" value="1"/>
</dbReference>
<dbReference type="HOGENOM" id="CLU_873535_0_0_7"/>
<dbReference type="PROSITE" id="PS51257">
    <property type="entry name" value="PROKAR_LIPOPROTEIN"/>
    <property type="match status" value="1"/>
</dbReference>
<dbReference type="InterPro" id="IPR019734">
    <property type="entry name" value="TPR_rpt"/>
</dbReference>
<dbReference type="Gene3D" id="3.30.1330.60">
    <property type="entry name" value="OmpA-like domain"/>
    <property type="match status" value="1"/>
</dbReference>
<dbReference type="PROSITE" id="PS50005">
    <property type="entry name" value="TPR"/>
    <property type="match status" value="1"/>
</dbReference>
<dbReference type="Pfam" id="PF13432">
    <property type="entry name" value="TPR_16"/>
    <property type="match status" value="1"/>
</dbReference>
<reference evidence="2 3" key="2">
    <citation type="journal article" date="2014" name="Genome Announc.">
        <title>Complete Genome Sequence of the Subsurface, Mesophilic Sulfate-Reducing Bacterium Desulfovibrio aespoeensis Aspo-2.</title>
        <authorList>
            <person name="Pedersen K."/>
            <person name="Bengtsson A."/>
            <person name="Edlund J."/>
            <person name="Rabe L."/>
            <person name="Hazen T."/>
            <person name="Chakraborty R."/>
            <person name="Goodwin L."/>
            <person name="Shapiro N."/>
        </authorList>
    </citation>
    <scope>NUCLEOTIDE SEQUENCE [LARGE SCALE GENOMIC DNA]</scope>
    <source>
        <strain evidence="3">ATCC 700646 / DSM 10631 / Aspo-2</strain>
    </source>
</reference>
<dbReference type="RefSeq" id="WP_013515766.1">
    <property type="nucleotide sequence ID" value="NC_014844.1"/>
</dbReference>
<dbReference type="InterPro" id="IPR036737">
    <property type="entry name" value="OmpA-like_sf"/>
</dbReference>
<gene>
    <name evidence="2" type="ordered locus">Daes_2867</name>
</gene>
<keyword evidence="1" id="KW-0802">TPR repeat</keyword>
<organism evidence="2 3">
    <name type="scientific">Pseudodesulfovibrio aespoeensis (strain ATCC 700646 / DSM 10631 / Aspo-2)</name>
    <name type="common">Desulfovibrio aespoeensis</name>
    <dbReference type="NCBI Taxonomy" id="643562"/>
    <lineage>
        <taxon>Bacteria</taxon>
        <taxon>Pseudomonadati</taxon>
        <taxon>Thermodesulfobacteriota</taxon>
        <taxon>Desulfovibrionia</taxon>
        <taxon>Desulfovibrionales</taxon>
        <taxon>Desulfovibrionaceae</taxon>
    </lineage>
</organism>
<accession>E6VY49</accession>
<dbReference type="Pfam" id="PF14559">
    <property type="entry name" value="TPR_19"/>
    <property type="match status" value="1"/>
</dbReference>
<protein>
    <submittedName>
        <fullName evidence="2">Tetratricopeptide repeat protein</fullName>
    </submittedName>
</protein>
<dbReference type="STRING" id="643562.Daes_2867"/>
<name>E6VY49_PSEA9</name>
<sequence precursor="true">MRKVFLGVLAALFLMLAGCARVVGPYYLEQGKYEEGISVLGGQLAENPADASSAYYIGRYYLALNRPEDARTYLDMAVRLAPDNADYRFWQGVNRWALLDFEGERAAYLEAVRIDPGHISANLYLGHGCIDRAEWDEALSRYETVIARDNYNPEALYNRSVALRGLGQDMREIAALREFLEYYPDGMLALTATERLNLHGDFTYRNYIIGNRNVTLRSMTFKPGTNEPDMDSKESLHVVAAMLETNAKLALHIVGYVNGDPARARERAKNVRDYLLAGRRSIDLARLPLSWFGTAETVEVGDVVHTLPESVQFITVVR</sequence>
<evidence type="ECO:0000256" key="1">
    <source>
        <dbReference type="PROSITE-ProRule" id="PRU00339"/>
    </source>
</evidence>
<dbReference type="AlphaFoldDB" id="E6VY49"/>
<evidence type="ECO:0000313" key="3">
    <source>
        <dbReference type="Proteomes" id="UP000002191"/>
    </source>
</evidence>
<dbReference type="Proteomes" id="UP000002191">
    <property type="component" value="Chromosome"/>
</dbReference>
<reference evidence="3" key="1">
    <citation type="submission" date="2010-12" db="EMBL/GenBank/DDBJ databases">
        <title>Complete sequence of Desulfovibrio aespoeensis Aspo-2.</title>
        <authorList>
            <consortium name="US DOE Joint Genome Institute"/>
            <person name="Lucas S."/>
            <person name="Copeland A."/>
            <person name="Lapidus A."/>
            <person name="Cheng J.-F."/>
            <person name="Goodwin L."/>
            <person name="Pitluck S."/>
            <person name="Chertkov O."/>
            <person name="Misra M."/>
            <person name="Detter J.C."/>
            <person name="Han C."/>
            <person name="Tapia R."/>
            <person name="Land M."/>
            <person name="Hauser L."/>
            <person name="Kyrpides N."/>
            <person name="Ivanova N."/>
            <person name="Ovchinnikova G."/>
            <person name="Pedersen K."/>
            <person name="Jagevall S."/>
            <person name="Hazen T."/>
            <person name="Woyke T."/>
        </authorList>
    </citation>
    <scope>NUCLEOTIDE SEQUENCE [LARGE SCALE GENOMIC DNA]</scope>
    <source>
        <strain evidence="3">ATCC 700646 / DSM 10631 / Aspo-2</strain>
    </source>
</reference>
<evidence type="ECO:0000313" key="2">
    <source>
        <dbReference type="EMBL" id="ADU63863.1"/>
    </source>
</evidence>
<dbReference type="EMBL" id="CP002431">
    <property type="protein sequence ID" value="ADU63863.1"/>
    <property type="molecule type" value="Genomic_DNA"/>
</dbReference>
<dbReference type="SUPFAM" id="SSF103088">
    <property type="entry name" value="OmpA-like"/>
    <property type="match status" value="1"/>
</dbReference>
<dbReference type="SMART" id="SM00028">
    <property type="entry name" value="TPR"/>
    <property type="match status" value="3"/>
</dbReference>
<proteinExistence type="predicted"/>
<dbReference type="Gene3D" id="1.25.40.10">
    <property type="entry name" value="Tetratricopeptide repeat domain"/>
    <property type="match status" value="1"/>
</dbReference>
<keyword evidence="3" id="KW-1185">Reference proteome</keyword>
<feature type="repeat" description="TPR" evidence="1">
    <location>
        <begin position="51"/>
        <end position="84"/>
    </location>
</feature>
<dbReference type="InterPro" id="IPR011990">
    <property type="entry name" value="TPR-like_helical_dom_sf"/>
</dbReference>